<keyword evidence="13" id="KW-1185">Reference proteome</keyword>
<protein>
    <recommendedName>
        <fullName evidence="9">Lipoprotein signal peptidase</fullName>
        <ecNumber evidence="9">3.4.23.36</ecNumber>
    </recommendedName>
    <alternativeName>
        <fullName evidence="9">Prolipoprotein signal peptidase</fullName>
    </alternativeName>
    <alternativeName>
        <fullName evidence="9">Signal peptidase II</fullName>
        <shortName evidence="9">SPase II</shortName>
    </alternativeName>
</protein>
<keyword evidence="6 9" id="KW-0378">Hydrolase</keyword>
<comment type="caution">
    <text evidence="12">The sequence shown here is derived from an EMBL/GenBank/DDBJ whole genome shotgun (WGS) entry which is preliminary data.</text>
</comment>
<evidence type="ECO:0000256" key="8">
    <source>
        <dbReference type="ARBA" id="ARBA00023136"/>
    </source>
</evidence>
<dbReference type="GO" id="GO:0004190">
    <property type="term" value="F:aspartic-type endopeptidase activity"/>
    <property type="evidence" value="ECO:0007669"/>
    <property type="project" value="UniProtKB-EC"/>
</dbReference>
<gene>
    <name evidence="9 12" type="primary">lspA</name>
    <name evidence="12" type="ORF">ACFOX3_18860</name>
</gene>
<dbReference type="NCBIfam" id="TIGR00077">
    <property type="entry name" value="lspA"/>
    <property type="match status" value="1"/>
</dbReference>
<reference evidence="13" key="1">
    <citation type="journal article" date="2019" name="Int. J. Syst. Evol. Microbiol.">
        <title>The Global Catalogue of Microorganisms (GCM) 10K type strain sequencing project: providing services to taxonomists for standard genome sequencing and annotation.</title>
        <authorList>
            <consortium name="The Broad Institute Genomics Platform"/>
            <consortium name="The Broad Institute Genome Sequencing Center for Infectious Disease"/>
            <person name="Wu L."/>
            <person name="Ma J."/>
        </authorList>
    </citation>
    <scope>NUCLEOTIDE SEQUENCE [LARGE SCALE GENOMIC DNA]</scope>
    <source>
        <strain evidence="13">CECT 8570</strain>
    </source>
</reference>
<keyword evidence="7 9" id="KW-1133">Transmembrane helix</keyword>
<comment type="catalytic activity">
    <reaction evidence="9 10">
        <text>Release of signal peptides from bacterial membrane prolipoproteins. Hydrolyzes -Xaa-Yaa-Zaa-|-(S,diacylglyceryl)Cys-, in which Xaa is hydrophobic (preferably Leu), and Yaa (Ala or Ser) and Zaa (Gly or Ala) have small, neutral side chains.</text>
        <dbReference type="EC" id="3.4.23.36"/>
    </reaction>
</comment>
<comment type="pathway">
    <text evidence="9">Protein modification; lipoprotein biosynthesis (signal peptide cleavage).</text>
</comment>
<evidence type="ECO:0000256" key="7">
    <source>
        <dbReference type="ARBA" id="ARBA00022989"/>
    </source>
</evidence>
<keyword evidence="5 9" id="KW-0064">Aspartyl protease</keyword>
<evidence type="ECO:0000256" key="6">
    <source>
        <dbReference type="ARBA" id="ARBA00022801"/>
    </source>
</evidence>
<dbReference type="PROSITE" id="PS00855">
    <property type="entry name" value="SPASE_II"/>
    <property type="match status" value="1"/>
</dbReference>
<evidence type="ECO:0000313" key="13">
    <source>
        <dbReference type="Proteomes" id="UP001595840"/>
    </source>
</evidence>
<organism evidence="12 13">
    <name type="scientific">Simiduia curdlanivorans</name>
    <dbReference type="NCBI Taxonomy" id="1492769"/>
    <lineage>
        <taxon>Bacteria</taxon>
        <taxon>Pseudomonadati</taxon>
        <taxon>Pseudomonadota</taxon>
        <taxon>Gammaproteobacteria</taxon>
        <taxon>Cellvibrionales</taxon>
        <taxon>Cellvibrionaceae</taxon>
        <taxon>Simiduia</taxon>
    </lineage>
</organism>
<proteinExistence type="inferred from homology"/>
<evidence type="ECO:0000256" key="10">
    <source>
        <dbReference type="RuleBase" id="RU000594"/>
    </source>
</evidence>
<evidence type="ECO:0000256" key="5">
    <source>
        <dbReference type="ARBA" id="ARBA00022750"/>
    </source>
</evidence>
<comment type="subcellular location">
    <subcellularLocation>
        <location evidence="9">Cell membrane</location>
        <topology evidence="9">Multi-pass membrane protein</topology>
    </subcellularLocation>
</comment>
<comment type="similarity">
    <text evidence="1 9 11">Belongs to the peptidase A8 family.</text>
</comment>
<feature type="active site" evidence="9">
    <location>
        <position position="121"/>
    </location>
</feature>
<comment type="caution">
    <text evidence="9">Lacks conserved residue(s) required for the propagation of feature annotation.</text>
</comment>
<feature type="transmembrane region" description="Helical" evidence="9">
    <location>
        <begin position="98"/>
        <end position="119"/>
    </location>
</feature>
<dbReference type="PANTHER" id="PTHR33695">
    <property type="entry name" value="LIPOPROTEIN SIGNAL PEPTIDASE"/>
    <property type="match status" value="1"/>
</dbReference>
<keyword evidence="2 9" id="KW-1003">Cell membrane</keyword>
<dbReference type="PRINTS" id="PR00781">
    <property type="entry name" value="LIPOSIGPTASE"/>
</dbReference>
<evidence type="ECO:0000256" key="2">
    <source>
        <dbReference type="ARBA" id="ARBA00022475"/>
    </source>
</evidence>
<evidence type="ECO:0000313" key="12">
    <source>
        <dbReference type="EMBL" id="MFC4364376.1"/>
    </source>
</evidence>
<feature type="active site" evidence="9">
    <location>
        <position position="139"/>
    </location>
</feature>
<dbReference type="Pfam" id="PF01252">
    <property type="entry name" value="Peptidase_A8"/>
    <property type="match status" value="1"/>
</dbReference>
<feature type="transmembrane region" description="Helical" evidence="9">
    <location>
        <begin position="131"/>
        <end position="151"/>
    </location>
</feature>
<keyword evidence="3 9" id="KW-0645">Protease</keyword>
<evidence type="ECO:0000256" key="11">
    <source>
        <dbReference type="RuleBase" id="RU004181"/>
    </source>
</evidence>
<dbReference type="HAMAP" id="MF_00161">
    <property type="entry name" value="LspA"/>
    <property type="match status" value="1"/>
</dbReference>
<accession>A0ABV8VAA1</accession>
<feature type="transmembrane region" description="Helical" evidence="9">
    <location>
        <begin position="68"/>
        <end position="86"/>
    </location>
</feature>
<dbReference type="EC" id="3.4.23.36" evidence="9"/>
<sequence>MNKSGFLCLIYLLAAVFVGLDQVTKAMATEHLSYGQPVYVTAFFDWTLLHNPGAAFSFLSDQGGWQRWFFTAIAAVVSVVLVVWIAKLGVANRWESTALSLVLSGAIGNLIDRVQFGYVVDFISLHYEDHYWPAFNIADSAICVGVVMLLLDMLRPKPEAKTAE</sequence>
<comment type="function">
    <text evidence="9 10">This protein specifically catalyzes the removal of signal peptides from prolipoproteins.</text>
</comment>
<dbReference type="InterPro" id="IPR001872">
    <property type="entry name" value="Peptidase_A8"/>
</dbReference>
<dbReference type="EMBL" id="JBHSCX010000025">
    <property type="protein sequence ID" value="MFC4364376.1"/>
    <property type="molecule type" value="Genomic_DNA"/>
</dbReference>
<keyword evidence="8 9" id="KW-0472">Membrane</keyword>
<name>A0ABV8VAA1_9GAMM</name>
<evidence type="ECO:0000256" key="9">
    <source>
        <dbReference type="HAMAP-Rule" id="MF_00161"/>
    </source>
</evidence>
<keyword evidence="4 9" id="KW-0812">Transmembrane</keyword>
<evidence type="ECO:0000256" key="1">
    <source>
        <dbReference type="ARBA" id="ARBA00006139"/>
    </source>
</evidence>
<dbReference type="PANTHER" id="PTHR33695:SF1">
    <property type="entry name" value="LIPOPROTEIN SIGNAL PEPTIDASE"/>
    <property type="match status" value="1"/>
</dbReference>
<dbReference type="Proteomes" id="UP001595840">
    <property type="component" value="Unassembled WGS sequence"/>
</dbReference>
<evidence type="ECO:0000256" key="4">
    <source>
        <dbReference type="ARBA" id="ARBA00022692"/>
    </source>
</evidence>
<evidence type="ECO:0000256" key="3">
    <source>
        <dbReference type="ARBA" id="ARBA00022670"/>
    </source>
</evidence>
<dbReference type="RefSeq" id="WP_380736642.1">
    <property type="nucleotide sequence ID" value="NZ_JAUFQG010000004.1"/>
</dbReference>